<keyword evidence="5" id="KW-1185">Reference proteome</keyword>
<dbReference type="PANTHER" id="PTHR11875">
    <property type="entry name" value="TESTIS-SPECIFIC Y-ENCODED PROTEIN"/>
    <property type="match status" value="1"/>
</dbReference>
<reference evidence="4" key="1">
    <citation type="submission" date="2023-03" db="EMBL/GenBank/DDBJ databases">
        <authorList>
            <person name="Steffen K."/>
            <person name="Cardenas P."/>
        </authorList>
    </citation>
    <scope>NUCLEOTIDE SEQUENCE</scope>
</reference>
<dbReference type="Proteomes" id="UP001174909">
    <property type="component" value="Unassembled WGS sequence"/>
</dbReference>
<dbReference type="Pfam" id="PF00956">
    <property type="entry name" value="NAP"/>
    <property type="match status" value="1"/>
</dbReference>
<sequence length="272" mass="31233">MAGKKPAKSPKLDDAVGEGEEGAPAETEVSEKHQQILERIVSIQGDIDALNERASEEILHVEQKYNGLRQPHFERRSELIKELPDFWSTALLNHPQFSELFGEEDETVLQYLENIRVDEFEDVKSGYKVSMFFRPNPYFENEVLSKEYALDTNGESMIKGTEIKWKPGKNITEKSVAESKGRKRGHEDIGSFFLWFCDLDPSSDEPAELIKDDIWPNPLQFYLGGDQSVEVEEGDYDGEEDDGLEAEEEEEEEEEEDEIVELSEDEEEEEET</sequence>
<dbReference type="InterPro" id="IPR002164">
    <property type="entry name" value="NAP_family"/>
</dbReference>
<feature type="region of interest" description="Disordered" evidence="3">
    <location>
        <begin position="1"/>
        <end position="32"/>
    </location>
</feature>
<dbReference type="AlphaFoldDB" id="A0AA35S5Z1"/>
<dbReference type="FunFam" id="3.30.1120.90:FF:000002">
    <property type="entry name" value="Testis-specific Y-encoded-like protein 2"/>
    <property type="match status" value="1"/>
</dbReference>
<dbReference type="SUPFAM" id="SSF143113">
    <property type="entry name" value="NAP-like"/>
    <property type="match status" value="1"/>
</dbReference>
<evidence type="ECO:0000256" key="3">
    <source>
        <dbReference type="SAM" id="MobiDB-lite"/>
    </source>
</evidence>
<dbReference type="EMBL" id="CASHTH010001979">
    <property type="protein sequence ID" value="CAI8022786.1"/>
    <property type="molecule type" value="Genomic_DNA"/>
</dbReference>
<name>A0AA35S5Z1_GEOBA</name>
<evidence type="ECO:0000256" key="1">
    <source>
        <dbReference type="ARBA" id="ARBA00009947"/>
    </source>
</evidence>
<dbReference type="GO" id="GO:0005634">
    <property type="term" value="C:nucleus"/>
    <property type="evidence" value="ECO:0007669"/>
    <property type="project" value="InterPro"/>
</dbReference>
<feature type="region of interest" description="Disordered" evidence="3">
    <location>
        <begin position="224"/>
        <end position="272"/>
    </location>
</feature>
<organism evidence="4 5">
    <name type="scientific">Geodia barretti</name>
    <name type="common">Barrett's horny sponge</name>
    <dbReference type="NCBI Taxonomy" id="519541"/>
    <lineage>
        <taxon>Eukaryota</taxon>
        <taxon>Metazoa</taxon>
        <taxon>Porifera</taxon>
        <taxon>Demospongiae</taxon>
        <taxon>Heteroscleromorpha</taxon>
        <taxon>Tetractinellida</taxon>
        <taxon>Astrophorina</taxon>
        <taxon>Geodiidae</taxon>
        <taxon>Geodia</taxon>
    </lineage>
</organism>
<comment type="caution">
    <text evidence="4">The sequence shown here is derived from an EMBL/GenBank/DDBJ whole genome shotgun (WGS) entry which is preliminary data.</text>
</comment>
<dbReference type="GO" id="GO:0006334">
    <property type="term" value="P:nucleosome assembly"/>
    <property type="evidence" value="ECO:0007669"/>
    <property type="project" value="InterPro"/>
</dbReference>
<feature type="compositionally biased region" description="Acidic residues" evidence="3">
    <location>
        <begin position="229"/>
        <end position="272"/>
    </location>
</feature>
<gene>
    <name evidence="4" type="ORF">GBAR_LOCUS13348</name>
</gene>
<evidence type="ECO:0000313" key="5">
    <source>
        <dbReference type="Proteomes" id="UP001174909"/>
    </source>
</evidence>
<accession>A0AA35S5Z1</accession>
<dbReference type="Gene3D" id="3.30.1120.90">
    <property type="entry name" value="Nucleosome assembly protein"/>
    <property type="match status" value="1"/>
</dbReference>
<dbReference type="Gene3D" id="1.20.5.1500">
    <property type="match status" value="1"/>
</dbReference>
<proteinExistence type="inferred from homology"/>
<comment type="similarity">
    <text evidence="1 2">Belongs to the nucleosome assembly protein (NAP) family.</text>
</comment>
<protein>
    <submittedName>
        <fullName evidence="4">Protein SET</fullName>
    </submittedName>
</protein>
<dbReference type="InterPro" id="IPR037231">
    <property type="entry name" value="NAP-like_sf"/>
</dbReference>
<evidence type="ECO:0000256" key="2">
    <source>
        <dbReference type="RuleBase" id="RU003876"/>
    </source>
</evidence>
<evidence type="ECO:0000313" key="4">
    <source>
        <dbReference type="EMBL" id="CAI8022786.1"/>
    </source>
</evidence>